<evidence type="ECO:0000259" key="5">
    <source>
        <dbReference type="Pfam" id="PF01266"/>
    </source>
</evidence>
<keyword evidence="3" id="KW-0274">FAD</keyword>
<evidence type="ECO:0000256" key="1">
    <source>
        <dbReference type="ARBA" id="ARBA00001974"/>
    </source>
</evidence>
<dbReference type="Pfam" id="PF01266">
    <property type="entry name" value="DAO"/>
    <property type="match status" value="1"/>
</dbReference>
<dbReference type="PANTHER" id="PTHR10961">
    <property type="entry name" value="PEROXISOMAL SARCOSINE OXIDASE"/>
    <property type="match status" value="1"/>
</dbReference>
<dbReference type="InterPro" id="IPR006076">
    <property type="entry name" value="FAD-dep_OxRdtase"/>
</dbReference>
<dbReference type="GO" id="GO:0050660">
    <property type="term" value="F:flavin adenine dinucleotide binding"/>
    <property type="evidence" value="ECO:0007669"/>
    <property type="project" value="InterPro"/>
</dbReference>
<accession>A0A1M5QAZ7</accession>
<dbReference type="AlphaFoldDB" id="A0A1M5QAZ7"/>
<dbReference type="Gene3D" id="3.50.50.60">
    <property type="entry name" value="FAD/NAD(P)-binding domain"/>
    <property type="match status" value="1"/>
</dbReference>
<dbReference type="STRING" id="1206085.SAMN05443575_3344"/>
<name>A0A1M5QAZ7_9ACTN</name>
<proteinExistence type="predicted"/>
<protein>
    <submittedName>
        <fullName evidence="6">Glycine/D-amino acid oxidase</fullName>
    </submittedName>
</protein>
<sequence>MSQGPAYESEDVLDLVVVGGGVMGLFTAYHASAAFDRVVVLERGTVGDPTTASYGRTRSYRKDYLDPLYVRLADDAMTLWSQFERETGTDVLVRCGCMNIASAAVTPDLADTYAQRSTDVMARLGVAPDLLRDDEIAARYPYLRADLAHLDPAAGLVDLAAVTGALTRTLAARKVAVHERVETTAVVPDLDLVRVQTDIGEFTARSVVITAGHGTNDVLAAVPGCDLQVPLTKDRPSEAKYFVPPAGERHRYTADAMPVIAYLDTGVYVHPIVDGVIDAVKVGYYNPPDIPRDRTGVSDIADFVAKVMPGLADASASDVRDVDQCDYDLVADDEFVLGAVPGAPHVYVGVGWRGTGYKFAPWVGRTLFQLALQDGTVYDIARFDPSRFTDPTVAAAADGPTAPEEDAR</sequence>
<keyword evidence="4" id="KW-0560">Oxidoreductase</keyword>
<reference evidence="6 7" key="1">
    <citation type="submission" date="2016-11" db="EMBL/GenBank/DDBJ databases">
        <authorList>
            <person name="Jaros S."/>
            <person name="Januszkiewicz K."/>
            <person name="Wedrychowicz H."/>
        </authorList>
    </citation>
    <scope>NUCLEOTIDE SEQUENCE [LARGE SCALE GENOMIC DNA]</scope>
    <source>
        <strain evidence="6 7">DSM 45627</strain>
    </source>
</reference>
<dbReference type="SUPFAM" id="SSF51905">
    <property type="entry name" value="FAD/NAD(P)-binding domain"/>
    <property type="match status" value="1"/>
</dbReference>
<dbReference type="GO" id="GO:0008115">
    <property type="term" value="F:sarcosine oxidase activity"/>
    <property type="evidence" value="ECO:0007669"/>
    <property type="project" value="TreeGrafter"/>
</dbReference>
<evidence type="ECO:0000256" key="3">
    <source>
        <dbReference type="ARBA" id="ARBA00022827"/>
    </source>
</evidence>
<evidence type="ECO:0000313" key="7">
    <source>
        <dbReference type="Proteomes" id="UP000186132"/>
    </source>
</evidence>
<dbReference type="InterPro" id="IPR036188">
    <property type="entry name" value="FAD/NAD-bd_sf"/>
</dbReference>
<dbReference type="PANTHER" id="PTHR10961:SF46">
    <property type="entry name" value="PEROXISOMAL SARCOSINE OXIDASE"/>
    <property type="match status" value="1"/>
</dbReference>
<evidence type="ECO:0000256" key="2">
    <source>
        <dbReference type="ARBA" id="ARBA00022630"/>
    </source>
</evidence>
<organism evidence="6 7">
    <name type="scientific">Jatrophihabitans endophyticus</name>
    <dbReference type="NCBI Taxonomy" id="1206085"/>
    <lineage>
        <taxon>Bacteria</taxon>
        <taxon>Bacillati</taxon>
        <taxon>Actinomycetota</taxon>
        <taxon>Actinomycetes</taxon>
        <taxon>Jatrophihabitantales</taxon>
        <taxon>Jatrophihabitantaceae</taxon>
        <taxon>Jatrophihabitans</taxon>
    </lineage>
</organism>
<feature type="domain" description="FAD dependent oxidoreductase" evidence="5">
    <location>
        <begin position="14"/>
        <end position="369"/>
    </location>
</feature>
<gene>
    <name evidence="6" type="ORF">SAMN05443575_3344</name>
</gene>
<evidence type="ECO:0000256" key="4">
    <source>
        <dbReference type="ARBA" id="ARBA00023002"/>
    </source>
</evidence>
<keyword evidence="7" id="KW-1185">Reference proteome</keyword>
<dbReference type="Gene3D" id="3.30.9.10">
    <property type="entry name" value="D-Amino Acid Oxidase, subunit A, domain 2"/>
    <property type="match status" value="1"/>
</dbReference>
<dbReference type="EMBL" id="FQVU01000004">
    <property type="protein sequence ID" value="SHH10919.1"/>
    <property type="molecule type" value="Genomic_DNA"/>
</dbReference>
<comment type="cofactor">
    <cofactor evidence="1">
        <name>FAD</name>
        <dbReference type="ChEBI" id="CHEBI:57692"/>
    </cofactor>
</comment>
<dbReference type="Proteomes" id="UP000186132">
    <property type="component" value="Unassembled WGS sequence"/>
</dbReference>
<dbReference type="RefSeq" id="WP_073391526.1">
    <property type="nucleotide sequence ID" value="NZ_FQVU01000004.1"/>
</dbReference>
<dbReference type="OrthoDB" id="3214401at2"/>
<dbReference type="InterPro" id="IPR045170">
    <property type="entry name" value="MTOX"/>
</dbReference>
<keyword evidence="2" id="KW-0285">Flavoprotein</keyword>
<evidence type="ECO:0000313" key="6">
    <source>
        <dbReference type="EMBL" id="SHH10919.1"/>
    </source>
</evidence>